<name>A0A914CKS4_9BILA</name>
<organism evidence="1 2">
    <name type="scientific">Acrobeloides nanus</name>
    <dbReference type="NCBI Taxonomy" id="290746"/>
    <lineage>
        <taxon>Eukaryota</taxon>
        <taxon>Metazoa</taxon>
        <taxon>Ecdysozoa</taxon>
        <taxon>Nematoda</taxon>
        <taxon>Chromadorea</taxon>
        <taxon>Rhabditida</taxon>
        <taxon>Tylenchina</taxon>
        <taxon>Cephalobomorpha</taxon>
        <taxon>Cephaloboidea</taxon>
        <taxon>Cephalobidae</taxon>
        <taxon>Acrobeloides</taxon>
    </lineage>
</organism>
<keyword evidence="1" id="KW-1185">Reference proteome</keyword>
<sequence>MQDPCIDCNHEKCIAEGCPKKSCKCSDFIHEYCGRHIPACICCRDCLRAPFQHGTCPAEGCELKSCSCEQSICPVCDRHCDVHAENLDSNKEN</sequence>
<accession>A0A914CKS4</accession>
<evidence type="ECO:0000313" key="1">
    <source>
        <dbReference type="Proteomes" id="UP000887540"/>
    </source>
</evidence>
<dbReference type="WBParaSite" id="ACRNAN_scaffold11863.g31665.t1">
    <property type="protein sequence ID" value="ACRNAN_scaffold11863.g31665.t1"/>
    <property type="gene ID" value="ACRNAN_scaffold11863.g31665"/>
</dbReference>
<evidence type="ECO:0000313" key="2">
    <source>
        <dbReference type="WBParaSite" id="ACRNAN_scaffold11863.g31665.t1"/>
    </source>
</evidence>
<proteinExistence type="predicted"/>
<dbReference type="AlphaFoldDB" id="A0A914CKS4"/>
<reference evidence="2" key="1">
    <citation type="submission" date="2022-11" db="UniProtKB">
        <authorList>
            <consortium name="WormBaseParasite"/>
        </authorList>
    </citation>
    <scope>IDENTIFICATION</scope>
</reference>
<dbReference type="Proteomes" id="UP000887540">
    <property type="component" value="Unplaced"/>
</dbReference>
<protein>
    <submittedName>
        <fullName evidence="2">Uncharacterized protein</fullName>
    </submittedName>
</protein>